<keyword evidence="1" id="KW-1133">Transmembrane helix</keyword>
<proteinExistence type="predicted"/>
<protein>
    <submittedName>
        <fullName evidence="2">Transmembrane protein, putative</fullName>
    </submittedName>
</protein>
<evidence type="ECO:0000313" key="3">
    <source>
        <dbReference type="Proteomes" id="UP000009168"/>
    </source>
</evidence>
<keyword evidence="3" id="KW-1185">Reference proteome</keyword>
<reference evidence="3" key="1">
    <citation type="journal article" date="2006" name="PLoS Biol.">
        <title>Macronuclear genome sequence of the ciliate Tetrahymena thermophila, a model eukaryote.</title>
        <authorList>
            <person name="Eisen J.A."/>
            <person name="Coyne R.S."/>
            <person name="Wu M."/>
            <person name="Wu D."/>
            <person name="Thiagarajan M."/>
            <person name="Wortman J.R."/>
            <person name="Badger J.H."/>
            <person name="Ren Q."/>
            <person name="Amedeo P."/>
            <person name="Jones K.M."/>
            <person name="Tallon L.J."/>
            <person name="Delcher A.L."/>
            <person name="Salzberg S.L."/>
            <person name="Silva J.C."/>
            <person name="Haas B.J."/>
            <person name="Majoros W.H."/>
            <person name="Farzad M."/>
            <person name="Carlton J.M."/>
            <person name="Smith R.K. Jr."/>
            <person name="Garg J."/>
            <person name="Pearlman R.E."/>
            <person name="Karrer K.M."/>
            <person name="Sun L."/>
            <person name="Manning G."/>
            <person name="Elde N.C."/>
            <person name="Turkewitz A.P."/>
            <person name="Asai D.J."/>
            <person name="Wilkes D.E."/>
            <person name="Wang Y."/>
            <person name="Cai H."/>
            <person name="Collins K."/>
            <person name="Stewart B.A."/>
            <person name="Lee S.R."/>
            <person name="Wilamowska K."/>
            <person name="Weinberg Z."/>
            <person name="Ruzzo W.L."/>
            <person name="Wloga D."/>
            <person name="Gaertig J."/>
            <person name="Frankel J."/>
            <person name="Tsao C.-C."/>
            <person name="Gorovsky M.A."/>
            <person name="Keeling P.J."/>
            <person name="Waller R.F."/>
            <person name="Patron N.J."/>
            <person name="Cherry J.M."/>
            <person name="Stover N.A."/>
            <person name="Krieger C.J."/>
            <person name="del Toro C."/>
            <person name="Ryder H.F."/>
            <person name="Williamson S.C."/>
            <person name="Barbeau R.A."/>
            <person name="Hamilton E.P."/>
            <person name="Orias E."/>
        </authorList>
    </citation>
    <scope>NUCLEOTIDE SEQUENCE [LARGE SCALE GENOMIC DNA]</scope>
    <source>
        <strain evidence="3">SB210</strain>
    </source>
</reference>
<sequence>MKREKKQASQLLSNKEKSKFRLTSSCGWDEIILKIVNLLFRHFLSLFLNLPAHLNYQSILLLSRLMLRDWLKKVLPPPLLIKSSIKTHYSTTLYCKSFGSGYFQYFDLIFPLLFTIFKLVLQMQITALYISFLSLIQNNPLQ</sequence>
<keyword evidence="1" id="KW-0472">Membrane</keyword>
<evidence type="ECO:0000256" key="1">
    <source>
        <dbReference type="SAM" id="Phobius"/>
    </source>
</evidence>
<evidence type="ECO:0000313" key="2">
    <source>
        <dbReference type="EMBL" id="EWS70920.1"/>
    </source>
</evidence>
<dbReference type="AlphaFoldDB" id="W7WVR3"/>
<gene>
    <name evidence="2" type="ORF">TTHERM_000526548</name>
</gene>
<dbReference type="InParanoid" id="W7WVR3"/>
<keyword evidence="1 2" id="KW-0812">Transmembrane</keyword>
<dbReference type="Proteomes" id="UP000009168">
    <property type="component" value="Unassembled WGS sequence"/>
</dbReference>
<dbReference type="GeneID" id="24439397"/>
<dbReference type="RefSeq" id="XP_012656535.1">
    <property type="nucleotide sequence ID" value="XM_012801081.1"/>
</dbReference>
<organism evidence="2 3">
    <name type="scientific">Tetrahymena thermophila (strain SB210)</name>
    <dbReference type="NCBI Taxonomy" id="312017"/>
    <lineage>
        <taxon>Eukaryota</taxon>
        <taxon>Sar</taxon>
        <taxon>Alveolata</taxon>
        <taxon>Ciliophora</taxon>
        <taxon>Intramacronucleata</taxon>
        <taxon>Oligohymenophorea</taxon>
        <taxon>Hymenostomatida</taxon>
        <taxon>Tetrahymenina</taxon>
        <taxon>Tetrahymenidae</taxon>
        <taxon>Tetrahymena</taxon>
    </lineage>
</organism>
<dbReference type="EMBL" id="GG662209">
    <property type="protein sequence ID" value="EWS70920.1"/>
    <property type="molecule type" value="Genomic_DNA"/>
</dbReference>
<name>W7WVR3_TETTS</name>
<feature type="transmembrane region" description="Helical" evidence="1">
    <location>
        <begin position="108"/>
        <end position="136"/>
    </location>
</feature>
<dbReference type="KEGG" id="tet:TTHERM_000526548"/>
<accession>W7WVR3</accession>